<organism evidence="1 2">
    <name type="scientific">Rubrivivax albus</name>
    <dbReference type="NCBI Taxonomy" id="2499835"/>
    <lineage>
        <taxon>Bacteria</taxon>
        <taxon>Pseudomonadati</taxon>
        <taxon>Pseudomonadota</taxon>
        <taxon>Betaproteobacteria</taxon>
        <taxon>Burkholderiales</taxon>
        <taxon>Sphaerotilaceae</taxon>
        <taxon>Rubrivivax</taxon>
    </lineage>
</organism>
<dbReference type="EMBL" id="SACT01000001">
    <property type="protein sequence ID" value="RVT54332.1"/>
    <property type="molecule type" value="Genomic_DNA"/>
</dbReference>
<evidence type="ECO:0000313" key="2">
    <source>
        <dbReference type="Proteomes" id="UP000288178"/>
    </source>
</evidence>
<keyword evidence="1" id="KW-0966">Cell projection</keyword>
<dbReference type="AlphaFoldDB" id="A0A437K1X4"/>
<reference evidence="1 2" key="1">
    <citation type="submission" date="2019-01" db="EMBL/GenBank/DDBJ databases">
        <authorList>
            <person name="Chen W.-M."/>
        </authorList>
    </citation>
    <scope>NUCLEOTIDE SEQUENCE [LARGE SCALE GENOMIC DNA]</scope>
    <source>
        <strain evidence="1 2">ICH-3</strain>
    </source>
</reference>
<gene>
    <name evidence="1" type="ORF">ENE75_05645</name>
</gene>
<accession>A0A437K1X4</accession>
<keyword evidence="1" id="KW-0969">Cilium</keyword>
<protein>
    <submittedName>
        <fullName evidence="1">Flagellar biosynthesis protein</fullName>
    </submittedName>
</protein>
<comment type="caution">
    <text evidence="1">The sequence shown here is derived from an EMBL/GenBank/DDBJ whole genome shotgun (WGS) entry which is preliminary data.</text>
</comment>
<sequence length="262" mass="27415">MRDFYATSASMPLDQADGLRRLFAGARGRCLVPLVSNPHVPFSGAAIERLTAAFGAAGRHTLVVDAADSAPAPNELARVDLASVIEPLGPDVAYLAARGLPLAYVDTRGSASALLEALADAAPQADVVLLHASASDLARIFQRRSVRPVVIGADHPESIKHAYASVKLLAQRCTLMTFDLLLAAPPRSPRLIHIAQSLAGTADGFLGSVLQRWAVIDPAGDPAARPSPELAALVQGQLALAGDDRPTQAVPAAVRRERAALR</sequence>
<dbReference type="OrthoDB" id="9150627at2"/>
<keyword evidence="1" id="KW-0282">Flagellum</keyword>
<proteinExistence type="predicted"/>
<dbReference type="RefSeq" id="WP_128196425.1">
    <property type="nucleotide sequence ID" value="NZ_SACT01000001.1"/>
</dbReference>
<dbReference type="Proteomes" id="UP000288178">
    <property type="component" value="Unassembled WGS sequence"/>
</dbReference>
<evidence type="ECO:0000313" key="1">
    <source>
        <dbReference type="EMBL" id="RVT54332.1"/>
    </source>
</evidence>
<name>A0A437K1X4_9BURK</name>
<keyword evidence="2" id="KW-1185">Reference proteome</keyword>